<organism evidence="3 4">
    <name type="scientific">Marinomonas phaeophyticola</name>
    <dbReference type="NCBI Taxonomy" id="3004091"/>
    <lineage>
        <taxon>Bacteria</taxon>
        <taxon>Pseudomonadati</taxon>
        <taxon>Pseudomonadota</taxon>
        <taxon>Gammaproteobacteria</taxon>
        <taxon>Oceanospirillales</taxon>
        <taxon>Oceanospirillaceae</taxon>
        <taxon>Marinomonas</taxon>
    </lineage>
</organism>
<dbReference type="SUPFAM" id="SSF53335">
    <property type="entry name" value="S-adenosyl-L-methionine-dependent methyltransferases"/>
    <property type="match status" value="1"/>
</dbReference>
<feature type="domain" description="Methyltransferase" evidence="1">
    <location>
        <begin position="94"/>
        <end position="181"/>
    </location>
</feature>
<comment type="caution">
    <text evidence="3">The sequence shown here is derived from an EMBL/GenBank/DDBJ whole genome shotgun (WGS) entry which is preliminary data.</text>
</comment>
<dbReference type="InterPro" id="IPR029063">
    <property type="entry name" value="SAM-dependent_MTases_sf"/>
</dbReference>
<dbReference type="Gene3D" id="3.40.50.150">
    <property type="entry name" value="Vaccinia Virus protein VP39"/>
    <property type="match status" value="1"/>
</dbReference>
<proteinExistence type="predicted"/>
<gene>
    <name evidence="3" type="ORF">O1D97_14720</name>
</gene>
<evidence type="ECO:0000313" key="3">
    <source>
        <dbReference type="EMBL" id="MCZ2722827.1"/>
    </source>
</evidence>
<dbReference type="InterPro" id="IPR048647">
    <property type="entry name" value="RlmA_N"/>
</dbReference>
<feature type="domain" description="23S rRNA (guanine(745)-N(1))-methyltransferase N-terminal" evidence="2">
    <location>
        <begin position="8"/>
        <end position="50"/>
    </location>
</feature>
<accession>A0ABT4JWT8</accession>
<dbReference type="Pfam" id="PF21302">
    <property type="entry name" value="Zn_ribbon_RlmA"/>
    <property type="match status" value="1"/>
</dbReference>
<name>A0ABT4JWT8_9GAMM</name>
<dbReference type="Pfam" id="PF13649">
    <property type="entry name" value="Methyltransf_25"/>
    <property type="match status" value="1"/>
</dbReference>
<dbReference type="CDD" id="cd02440">
    <property type="entry name" value="AdoMet_MTases"/>
    <property type="match status" value="1"/>
</dbReference>
<keyword evidence="4" id="KW-1185">Reference proteome</keyword>
<dbReference type="RefSeq" id="WP_269126782.1">
    <property type="nucleotide sequence ID" value="NZ_JAPUBN010000019.1"/>
</dbReference>
<sequence>MSVLNTLLCPLDKQPLAQEKRSLVCPVGHSFDLAKSGYVNLLPVQNKRSKDPGDSKEMVSSRIAFLALGHYQPIADSIASYVLNLFSSKQSISVLDAGCGDGYYLKRLDDACTANDHVVDFIGLDISKWAIMAASKGSSSIRWVVGSNAAIPSLSKSFDVVTCLFGFPMFSEFSRVLKSQGILLMVDAAADHLIELRKILYPEIRLYEDGLAVGVDGFSLLDEQNLQFAFTLKSQQEIQSLLSMTPHIHKAPFEGKEALKRVESLELTADVKLRWYVKNTVITEND</sequence>
<dbReference type="GO" id="GO:0032259">
    <property type="term" value="P:methylation"/>
    <property type="evidence" value="ECO:0007669"/>
    <property type="project" value="UniProtKB-KW"/>
</dbReference>
<dbReference type="GO" id="GO:0008168">
    <property type="term" value="F:methyltransferase activity"/>
    <property type="evidence" value="ECO:0007669"/>
    <property type="project" value="UniProtKB-KW"/>
</dbReference>
<dbReference type="InterPro" id="IPR041698">
    <property type="entry name" value="Methyltransf_25"/>
</dbReference>
<evidence type="ECO:0000259" key="1">
    <source>
        <dbReference type="Pfam" id="PF13649"/>
    </source>
</evidence>
<dbReference type="PIRSF" id="PIRSF018249">
    <property type="entry name" value="MyrA_prd"/>
    <property type="match status" value="1"/>
</dbReference>
<evidence type="ECO:0000313" key="4">
    <source>
        <dbReference type="Proteomes" id="UP001149719"/>
    </source>
</evidence>
<reference evidence="3" key="1">
    <citation type="submission" date="2022-12" db="EMBL/GenBank/DDBJ databases">
        <title>Marinomonas 15G1-11 sp. nov, isolated from marine algae.</title>
        <authorList>
            <person name="Butt M."/>
            <person name="Choi D.G."/>
            <person name="Kim J.M."/>
            <person name="Lee J.K."/>
            <person name="Baek J.H."/>
            <person name="Jeon C.O."/>
        </authorList>
    </citation>
    <scope>NUCLEOTIDE SEQUENCE</scope>
    <source>
        <strain evidence="3">15G1-11</strain>
    </source>
</reference>
<protein>
    <submittedName>
        <fullName evidence="3">Methyltransferase domain-containing protein</fullName>
    </submittedName>
</protein>
<evidence type="ECO:0000259" key="2">
    <source>
        <dbReference type="Pfam" id="PF21302"/>
    </source>
</evidence>
<keyword evidence="3" id="KW-0489">Methyltransferase</keyword>
<dbReference type="Proteomes" id="UP001149719">
    <property type="component" value="Unassembled WGS sequence"/>
</dbReference>
<dbReference type="InterPro" id="IPR016718">
    <property type="entry name" value="rRNA_m1G-MeTrfase_A_prd"/>
</dbReference>
<dbReference type="EMBL" id="JAPUBN010000019">
    <property type="protein sequence ID" value="MCZ2722827.1"/>
    <property type="molecule type" value="Genomic_DNA"/>
</dbReference>
<keyword evidence="3" id="KW-0808">Transferase</keyword>